<name>A0A5B7IAM8_PORTR</name>
<sequence length="60" mass="6853">MQPRVTSPLIPAIVYTWSMLLFPSLRVCTPLIHQYLHPHERRLLYAAPQPRGSMALILTG</sequence>
<accession>A0A5B7IAM8</accession>
<keyword evidence="2" id="KW-1185">Reference proteome</keyword>
<dbReference type="EMBL" id="VSRR010050700">
    <property type="protein sequence ID" value="MPC79275.1"/>
    <property type="molecule type" value="Genomic_DNA"/>
</dbReference>
<reference evidence="1 2" key="1">
    <citation type="submission" date="2019-05" db="EMBL/GenBank/DDBJ databases">
        <title>Another draft genome of Portunus trituberculatus and its Hox gene families provides insights of decapod evolution.</title>
        <authorList>
            <person name="Jeong J.-H."/>
            <person name="Song I."/>
            <person name="Kim S."/>
            <person name="Choi T."/>
            <person name="Kim D."/>
            <person name="Ryu S."/>
            <person name="Kim W."/>
        </authorList>
    </citation>
    <scope>NUCLEOTIDE SEQUENCE [LARGE SCALE GENOMIC DNA]</scope>
    <source>
        <tissue evidence="1">Muscle</tissue>
    </source>
</reference>
<dbReference type="AlphaFoldDB" id="A0A5B7IAM8"/>
<dbReference type="Proteomes" id="UP000324222">
    <property type="component" value="Unassembled WGS sequence"/>
</dbReference>
<evidence type="ECO:0000313" key="1">
    <source>
        <dbReference type="EMBL" id="MPC79275.1"/>
    </source>
</evidence>
<gene>
    <name evidence="1" type="ORF">E2C01_073793</name>
</gene>
<proteinExistence type="predicted"/>
<comment type="caution">
    <text evidence="1">The sequence shown here is derived from an EMBL/GenBank/DDBJ whole genome shotgun (WGS) entry which is preliminary data.</text>
</comment>
<protein>
    <submittedName>
        <fullName evidence="1">Uncharacterized protein</fullName>
    </submittedName>
</protein>
<evidence type="ECO:0000313" key="2">
    <source>
        <dbReference type="Proteomes" id="UP000324222"/>
    </source>
</evidence>
<organism evidence="1 2">
    <name type="scientific">Portunus trituberculatus</name>
    <name type="common">Swimming crab</name>
    <name type="synonym">Neptunus trituberculatus</name>
    <dbReference type="NCBI Taxonomy" id="210409"/>
    <lineage>
        <taxon>Eukaryota</taxon>
        <taxon>Metazoa</taxon>
        <taxon>Ecdysozoa</taxon>
        <taxon>Arthropoda</taxon>
        <taxon>Crustacea</taxon>
        <taxon>Multicrustacea</taxon>
        <taxon>Malacostraca</taxon>
        <taxon>Eumalacostraca</taxon>
        <taxon>Eucarida</taxon>
        <taxon>Decapoda</taxon>
        <taxon>Pleocyemata</taxon>
        <taxon>Brachyura</taxon>
        <taxon>Eubrachyura</taxon>
        <taxon>Portunoidea</taxon>
        <taxon>Portunidae</taxon>
        <taxon>Portuninae</taxon>
        <taxon>Portunus</taxon>
    </lineage>
</organism>